<name>A0A1L4D4Y3_9BACT</name>
<proteinExistence type="predicted"/>
<dbReference type="RefSeq" id="WP_233231458.1">
    <property type="nucleotide sequence ID" value="NZ_CP017836.1"/>
</dbReference>
<sequence>MGMSCIKLNSNFKLQKDDKSNIIPTRSHFNLKKLIKNYYFIFMVGMEANIKKIKKQKTLTVVRAMFKFKLKIGKWLFSIQARPVIINAGRERSSTKTHWQWVGANP</sequence>
<organism evidence="1 2">
    <name type="scientific">Silvanigrella aquatica</name>
    <dbReference type="NCBI Taxonomy" id="1915309"/>
    <lineage>
        <taxon>Bacteria</taxon>
        <taxon>Pseudomonadati</taxon>
        <taxon>Bdellovibrionota</taxon>
        <taxon>Oligoflexia</taxon>
        <taxon>Silvanigrellales</taxon>
        <taxon>Silvanigrellaceae</taxon>
        <taxon>Silvanigrella</taxon>
    </lineage>
</organism>
<dbReference type="AlphaFoldDB" id="A0A1L4D4Y3"/>
<gene>
    <name evidence="1" type="ORF">AXG55_14740</name>
</gene>
<protein>
    <submittedName>
        <fullName evidence="1">Uncharacterized protein</fullName>
    </submittedName>
</protein>
<evidence type="ECO:0000313" key="2">
    <source>
        <dbReference type="Proteomes" id="UP000184731"/>
    </source>
</evidence>
<keyword evidence="2" id="KW-1185">Reference proteome</keyword>
<dbReference type="EMBL" id="CP017836">
    <property type="protein sequence ID" value="APJ05276.1"/>
    <property type="molecule type" value="Genomic_DNA"/>
</dbReference>
<reference evidence="1 2" key="1">
    <citation type="submission" date="2016-10" db="EMBL/GenBank/DDBJ databases">
        <title>Silvanigrella aquatica sp. nov., isolated from a freshwater lake located in the Black Forest, Germany, description of Silvanigrellaceae fam. nov., Silvanigrellales ord. nov., reclassification of the order Bdellovibrionales in the class Oligoflexia, reclassification of the families Bacteriovoracaceae and Halobacteriovoraceae in the new order Bacteriovoracales ord. nov., and reclassification of the family Pseudobacteriovoracaceae in the order Oligoflexiales.</title>
        <authorList>
            <person name="Hahn M.W."/>
            <person name="Schmidt J."/>
            <person name="Koll U."/>
            <person name="Rohde M."/>
            <person name="Verbag S."/>
            <person name="Pitt A."/>
            <person name="Nakai R."/>
            <person name="Naganuma T."/>
            <person name="Lang E."/>
        </authorList>
    </citation>
    <scope>NUCLEOTIDE SEQUENCE [LARGE SCALE GENOMIC DNA]</scope>
    <source>
        <strain evidence="1 2">MWH-Nonnen-W8red</strain>
        <plasmid evidence="2">Plasmid pnonnen2</plasmid>
    </source>
</reference>
<keyword evidence="1" id="KW-0614">Plasmid</keyword>
<geneLocation type="plasmid" evidence="2">
    <name>pnonnen2</name>
</geneLocation>
<evidence type="ECO:0000313" key="1">
    <source>
        <dbReference type="EMBL" id="APJ05276.1"/>
    </source>
</evidence>
<dbReference type="Proteomes" id="UP000184731">
    <property type="component" value="Plasmid pnonnen2"/>
</dbReference>
<dbReference type="KEGG" id="saqi:AXG55_14740"/>
<accession>A0A1L4D4Y3</accession>